<organism evidence="8 9">
    <name type="scientific">Tolypocladium capitatum</name>
    <dbReference type="NCBI Taxonomy" id="45235"/>
    <lineage>
        <taxon>Eukaryota</taxon>
        <taxon>Fungi</taxon>
        <taxon>Dikarya</taxon>
        <taxon>Ascomycota</taxon>
        <taxon>Pezizomycotina</taxon>
        <taxon>Sordariomycetes</taxon>
        <taxon>Hypocreomycetidae</taxon>
        <taxon>Hypocreales</taxon>
        <taxon>Ophiocordycipitaceae</taxon>
        <taxon>Tolypocladium</taxon>
    </lineage>
</organism>
<feature type="non-terminal residue" evidence="8">
    <location>
        <position position="1"/>
    </location>
</feature>
<comment type="subcellular location">
    <subcellularLocation>
        <location evidence="1 6">Membrane</location>
        <topology evidence="1 6">Multi-pass membrane protein</topology>
    </subcellularLocation>
</comment>
<dbReference type="EMBL" id="NRSZ01000808">
    <property type="protein sequence ID" value="PNY25092.1"/>
    <property type="molecule type" value="Genomic_DNA"/>
</dbReference>
<keyword evidence="9" id="KW-1185">Reference proteome</keyword>
<dbReference type="Pfam" id="PF04145">
    <property type="entry name" value="Ctr"/>
    <property type="match status" value="1"/>
</dbReference>
<keyword evidence="6" id="KW-0406">Ion transport</keyword>
<comment type="similarity">
    <text evidence="2 6">Belongs to the copper transporter (Ctr) (TC 1.A.56) family. SLC31A subfamily.</text>
</comment>
<sequence length="237" mass="25716">RVNLLPSNTRPSHSRPQATRVTNTRQGEHGSMDHGSMDHGSMDHGSMDHGGMDHGSTDHDMGGNGMGMGPGCKVSMLFNVNTIDACFLSEQWHITSSGMFAGSCVGVFFLGVALEFLRRSVKEFDRYLIKQHVAKYQYAPGDPVGTLGDSVGSKEATPRAASAAAPPFRPDVLQQAVRAFLYLSMFSVGYMLMLLAMSFNVYIVISIFLGAFVGAFVFQWETLSIVATQEDSSGTHH</sequence>
<evidence type="ECO:0000313" key="8">
    <source>
        <dbReference type="EMBL" id="PNY25092.1"/>
    </source>
</evidence>
<evidence type="ECO:0000313" key="9">
    <source>
        <dbReference type="Proteomes" id="UP000236621"/>
    </source>
</evidence>
<keyword evidence="6" id="KW-0813">Transport</keyword>
<dbReference type="AlphaFoldDB" id="A0A2K3QC14"/>
<keyword evidence="6" id="KW-0186">Copper</keyword>
<dbReference type="Proteomes" id="UP000236621">
    <property type="component" value="Unassembled WGS sequence"/>
</dbReference>
<feature type="compositionally biased region" description="Polar residues" evidence="7">
    <location>
        <begin position="1"/>
        <end position="25"/>
    </location>
</feature>
<gene>
    <name evidence="8" type="ORF">TCAP_04971</name>
</gene>
<feature type="region of interest" description="Disordered" evidence="7">
    <location>
        <begin position="1"/>
        <end position="49"/>
    </location>
</feature>
<comment type="caution">
    <text evidence="8">The sequence shown here is derived from an EMBL/GenBank/DDBJ whole genome shotgun (WGS) entry which is preliminary data.</text>
</comment>
<keyword evidence="4 6" id="KW-1133">Transmembrane helix</keyword>
<keyword evidence="5 6" id="KW-0472">Membrane</keyword>
<feature type="compositionally biased region" description="Basic and acidic residues" evidence="7">
    <location>
        <begin position="26"/>
        <end position="49"/>
    </location>
</feature>
<keyword evidence="3 6" id="KW-0812">Transmembrane</keyword>
<evidence type="ECO:0000256" key="6">
    <source>
        <dbReference type="RuleBase" id="RU367022"/>
    </source>
</evidence>
<proteinExistence type="inferred from homology"/>
<dbReference type="PANTHER" id="PTHR12483">
    <property type="entry name" value="SOLUTE CARRIER FAMILY 31 COPPER TRANSPORTERS"/>
    <property type="match status" value="1"/>
</dbReference>
<dbReference type="GO" id="GO:0016020">
    <property type="term" value="C:membrane"/>
    <property type="evidence" value="ECO:0007669"/>
    <property type="project" value="UniProtKB-SubCell"/>
</dbReference>
<feature type="transmembrane region" description="Helical" evidence="6">
    <location>
        <begin position="179"/>
        <end position="196"/>
    </location>
</feature>
<evidence type="ECO:0000256" key="7">
    <source>
        <dbReference type="SAM" id="MobiDB-lite"/>
    </source>
</evidence>
<dbReference type="InterPro" id="IPR007274">
    <property type="entry name" value="Cop_transporter"/>
</dbReference>
<dbReference type="GO" id="GO:0005375">
    <property type="term" value="F:copper ion transmembrane transporter activity"/>
    <property type="evidence" value="ECO:0007669"/>
    <property type="project" value="UniProtKB-UniRule"/>
</dbReference>
<feature type="transmembrane region" description="Helical" evidence="6">
    <location>
        <begin position="202"/>
        <end position="220"/>
    </location>
</feature>
<evidence type="ECO:0000256" key="5">
    <source>
        <dbReference type="ARBA" id="ARBA00023136"/>
    </source>
</evidence>
<name>A0A2K3QC14_9HYPO</name>
<evidence type="ECO:0000256" key="1">
    <source>
        <dbReference type="ARBA" id="ARBA00004141"/>
    </source>
</evidence>
<evidence type="ECO:0000256" key="2">
    <source>
        <dbReference type="ARBA" id="ARBA00006921"/>
    </source>
</evidence>
<evidence type="ECO:0000256" key="4">
    <source>
        <dbReference type="ARBA" id="ARBA00022989"/>
    </source>
</evidence>
<dbReference type="OrthoDB" id="161814at2759"/>
<accession>A0A2K3QC14</accession>
<feature type="transmembrane region" description="Helical" evidence="6">
    <location>
        <begin position="98"/>
        <end position="117"/>
    </location>
</feature>
<reference evidence="8 9" key="1">
    <citation type="submission" date="2017-08" db="EMBL/GenBank/DDBJ databases">
        <title>Harnessing the power of phylogenomics to disentangle the directionality and signatures of interkingdom host jumping in the parasitic fungal genus Tolypocladium.</title>
        <authorList>
            <person name="Quandt C.A."/>
            <person name="Patterson W."/>
            <person name="Spatafora J.W."/>
        </authorList>
    </citation>
    <scope>NUCLEOTIDE SEQUENCE [LARGE SCALE GENOMIC DNA]</scope>
    <source>
        <strain evidence="8 9">CBS 113982</strain>
    </source>
</reference>
<keyword evidence="6" id="KW-0187">Copper transport</keyword>
<dbReference type="PANTHER" id="PTHR12483:SF73">
    <property type="entry name" value="COPPER TRANSPORT PROTEIN CTR3"/>
    <property type="match status" value="1"/>
</dbReference>
<dbReference type="STRING" id="45235.A0A2K3QC14"/>
<protein>
    <recommendedName>
        <fullName evidence="6">Copper transport protein</fullName>
    </recommendedName>
</protein>
<evidence type="ECO:0000256" key="3">
    <source>
        <dbReference type="ARBA" id="ARBA00022692"/>
    </source>
</evidence>